<evidence type="ECO:0000313" key="10">
    <source>
        <dbReference type="Proteomes" id="UP001378592"/>
    </source>
</evidence>
<sequence>MGREVLDGPFAHMARLFPEVARRSVRFQSQVALQPMDNDSWNSVFAALRNKSAAVSFNPSYYRKGPTSVAHFTLPVIRNRFCLVVRRAPPLAFGAVLFYPLRARVWAALGGALLATAAAWHAAHRPAPRHAQRPAHDRALRRARVMFRTPDISAAHEPGPGRALFDVAEVALTGASSRRVPRSAQRLLLVGLLLLALVVGNAYSGQLLGFLAAPPRLPDANTFEEVAAAVRTVFTFKVTEQFLRVPGGRKAFNELRNKMKIMQLDSSQGNLMYIVDKGDAAQQMPEIDLKVFRFMPNFMRDGQAMLHQAAECVLSPGHMGFLVARDSPIYDLVNAFVLRCVEAGLPAQWLRAQRRRMVAAGVLVGGEEKGRPRELRVAQLAGPLLCLGAGLGVAALAWAAETLWRRRGCCRTAAPCPALR</sequence>
<feature type="transmembrane region" description="Helical" evidence="8">
    <location>
        <begin position="380"/>
        <end position="399"/>
    </location>
</feature>
<evidence type="ECO:0000256" key="1">
    <source>
        <dbReference type="ARBA" id="ARBA00004651"/>
    </source>
</evidence>
<keyword evidence="3 8" id="KW-0812">Transmembrane</keyword>
<evidence type="ECO:0000256" key="3">
    <source>
        <dbReference type="ARBA" id="ARBA00022692"/>
    </source>
</evidence>
<keyword evidence="6" id="KW-0675">Receptor</keyword>
<proteinExistence type="predicted"/>
<keyword evidence="7" id="KW-0325">Glycoprotein</keyword>
<comment type="caution">
    <text evidence="9">The sequence shown here is derived from an EMBL/GenBank/DDBJ whole genome shotgun (WGS) entry which is preliminary data.</text>
</comment>
<protein>
    <recommendedName>
        <fullName evidence="11">Ionotropic receptor</fullName>
    </recommendedName>
</protein>
<evidence type="ECO:0000256" key="2">
    <source>
        <dbReference type="ARBA" id="ARBA00022475"/>
    </source>
</evidence>
<feature type="transmembrane region" description="Helical" evidence="8">
    <location>
        <begin position="105"/>
        <end position="123"/>
    </location>
</feature>
<keyword evidence="2" id="KW-1003">Cell membrane</keyword>
<evidence type="ECO:0000256" key="7">
    <source>
        <dbReference type="ARBA" id="ARBA00023180"/>
    </source>
</evidence>
<dbReference type="PANTHER" id="PTHR42643:SF38">
    <property type="entry name" value="IONOTROPIC RECEPTOR 100A"/>
    <property type="match status" value="1"/>
</dbReference>
<gene>
    <name evidence="9" type="ORF">R5R35_004195</name>
</gene>
<evidence type="ECO:0000256" key="6">
    <source>
        <dbReference type="ARBA" id="ARBA00023170"/>
    </source>
</evidence>
<accession>A0AAN9VCZ4</accession>
<dbReference type="PANTHER" id="PTHR42643">
    <property type="entry name" value="IONOTROPIC RECEPTOR 20A-RELATED"/>
    <property type="match status" value="1"/>
</dbReference>
<dbReference type="Gene3D" id="1.10.287.70">
    <property type="match status" value="1"/>
</dbReference>
<feature type="transmembrane region" description="Helical" evidence="8">
    <location>
        <begin position="187"/>
        <end position="213"/>
    </location>
</feature>
<name>A0AAN9VCZ4_9ORTH</name>
<keyword evidence="4 8" id="KW-1133">Transmembrane helix</keyword>
<dbReference type="GO" id="GO:0005886">
    <property type="term" value="C:plasma membrane"/>
    <property type="evidence" value="ECO:0007669"/>
    <property type="project" value="UniProtKB-SubCell"/>
</dbReference>
<comment type="subcellular location">
    <subcellularLocation>
        <location evidence="1">Cell membrane</location>
        <topology evidence="1">Multi-pass membrane protein</topology>
    </subcellularLocation>
</comment>
<dbReference type="EMBL" id="JAZDUA010000269">
    <property type="protein sequence ID" value="KAK7862585.1"/>
    <property type="molecule type" value="Genomic_DNA"/>
</dbReference>
<organism evidence="9 10">
    <name type="scientific">Gryllus longicercus</name>
    <dbReference type="NCBI Taxonomy" id="2509291"/>
    <lineage>
        <taxon>Eukaryota</taxon>
        <taxon>Metazoa</taxon>
        <taxon>Ecdysozoa</taxon>
        <taxon>Arthropoda</taxon>
        <taxon>Hexapoda</taxon>
        <taxon>Insecta</taxon>
        <taxon>Pterygota</taxon>
        <taxon>Neoptera</taxon>
        <taxon>Polyneoptera</taxon>
        <taxon>Orthoptera</taxon>
        <taxon>Ensifera</taxon>
        <taxon>Gryllidea</taxon>
        <taxon>Grylloidea</taxon>
        <taxon>Gryllidae</taxon>
        <taxon>Gryllinae</taxon>
        <taxon>Gryllus</taxon>
    </lineage>
</organism>
<evidence type="ECO:0000256" key="8">
    <source>
        <dbReference type="SAM" id="Phobius"/>
    </source>
</evidence>
<evidence type="ECO:0000256" key="5">
    <source>
        <dbReference type="ARBA" id="ARBA00023136"/>
    </source>
</evidence>
<keyword evidence="10" id="KW-1185">Reference proteome</keyword>
<dbReference type="Proteomes" id="UP001378592">
    <property type="component" value="Unassembled WGS sequence"/>
</dbReference>
<evidence type="ECO:0000313" key="9">
    <source>
        <dbReference type="EMBL" id="KAK7862585.1"/>
    </source>
</evidence>
<dbReference type="AlphaFoldDB" id="A0AAN9VCZ4"/>
<reference evidence="9 10" key="1">
    <citation type="submission" date="2024-03" db="EMBL/GenBank/DDBJ databases">
        <title>The genome assembly and annotation of the cricket Gryllus longicercus Weissman &amp; Gray.</title>
        <authorList>
            <person name="Szrajer S."/>
            <person name="Gray D."/>
            <person name="Ylla G."/>
        </authorList>
    </citation>
    <scope>NUCLEOTIDE SEQUENCE [LARGE SCALE GENOMIC DNA]</scope>
    <source>
        <strain evidence="9">DAG 2021-001</strain>
        <tissue evidence="9">Whole body minus gut</tissue>
    </source>
</reference>
<keyword evidence="5 8" id="KW-0472">Membrane</keyword>
<dbReference type="SUPFAM" id="SSF53850">
    <property type="entry name" value="Periplasmic binding protein-like II"/>
    <property type="match status" value="1"/>
</dbReference>
<evidence type="ECO:0000256" key="4">
    <source>
        <dbReference type="ARBA" id="ARBA00022989"/>
    </source>
</evidence>
<evidence type="ECO:0008006" key="11">
    <source>
        <dbReference type="Google" id="ProtNLM"/>
    </source>
</evidence>
<dbReference type="InterPro" id="IPR052192">
    <property type="entry name" value="Insect_Ionotropic_Sensory_Rcpt"/>
</dbReference>